<comment type="caution">
    <text evidence="3">The sequence shown here is derived from an EMBL/GenBank/DDBJ whole genome shotgun (WGS) entry which is preliminary data.</text>
</comment>
<dbReference type="Proteomes" id="UP001416858">
    <property type="component" value="Unassembled WGS sequence"/>
</dbReference>
<dbReference type="EMBL" id="BAABRO010000002">
    <property type="protein sequence ID" value="GAA5506012.1"/>
    <property type="molecule type" value="Genomic_DNA"/>
</dbReference>
<protein>
    <recommendedName>
        <fullName evidence="2">NIPSNAP domain-containing protein</fullName>
    </recommendedName>
</protein>
<dbReference type="Pfam" id="PF07978">
    <property type="entry name" value="NIPSNAP"/>
    <property type="match status" value="2"/>
</dbReference>
<dbReference type="InterPro" id="IPR012577">
    <property type="entry name" value="NIPSNAP"/>
</dbReference>
<feature type="domain" description="NIPSNAP" evidence="2">
    <location>
        <begin position="32"/>
        <end position="109"/>
    </location>
</feature>
<evidence type="ECO:0000313" key="3">
    <source>
        <dbReference type="EMBL" id="GAA5506012.1"/>
    </source>
</evidence>
<accession>A0ABP9VLH7</accession>
<dbReference type="InterPro" id="IPR011008">
    <property type="entry name" value="Dimeric_a/b-barrel"/>
</dbReference>
<dbReference type="Gene3D" id="3.30.70.100">
    <property type="match status" value="2"/>
</dbReference>
<name>A0ABP9VLH7_9BACT</name>
<sequence length="261" mass="28966">MRNVILNSFVMLAAMTLIPSTGQAAPPDRELYEVRSYLLGDKGDAKAIDAYLKDALIPALNRHGIKPVGVFTNSENDESGSERIVVVIPYSDAAQILATRTALAGDSQYLADAKSYLDREPKNAPYQRITSELLSAMDCMPNANVPEGTLANDDRVYELRLYESPNERLGELKVDMFNSGEVPIFLDSGIQPLFIGQCLIGPNTPSLTYLTVYPNEEARKKAWDAFRAHKDWAVLSKVEKYQGTVSHIDKYVLVAKPYSQM</sequence>
<keyword evidence="1" id="KW-0732">Signal</keyword>
<dbReference type="SUPFAM" id="SSF54909">
    <property type="entry name" value="Dimeric alpha+beta barrel"/>
    <property type="match status" value="2"/>
</dbReference>
<feature type="signal peptide" evidence="1">
    <location>
        <begin position="1"/>
        <end position="24"/>
    </location>
</feature>
<evidence type="ECO:0000313" key="4">
    <source>
        <dbReference type="Proteomes" id="UP001416858"/>
    </source>
</evidence>
<keyword evidence="4" id="KW-1185">Reference proteome</keyword>
<evidence type="ECO:0000259" key="2">
    <source>
        <dbReference type="Pfam" id="PF07978"/>
    </source>
</evidence>
<organism evidence="3 4">
    <name type="scientific">Novipirellula caenicola</name>
    <dbReference type="NCBI Taxonomy" id="1536901"/>
    <lineage>
        <taxon>Bacteria</taxon>
        <taxon>Pseudomonadati</taxon>
        <taxon>Planctomycetota</taxon>
        <taxon>Planctomycetia</taxon>
        <taxon>Pirellulales</taxon>
        <taxon>Pirellulaceae</taxon>
        <taxon>Novipirellula</taxon>
    </lineage>
</organism>
<reference evidence="3 4" key="1">
    <citation type="submission" date="2024-02" db="EMBL/GenBank/DDBJ databases">
        <title>Rhodopirellula caenicola NBRC 110016.</title>
        <authorList>
            <person name="Ichikawa N."/>
            <person name="Katano-Makiyama Y."/>
            <person name="Hidaka K."/>
        </authorList>
    </citation>
    <scope>NUCLEOTIDE SEQUENCE [LARGE SCALE GENOMIC DNA]</scope>
    <source>
        <strain evidence="3 4">NBRC 110016</strain>
    </source>
</reference>
<feature type="domain" description="NIPSNAP" evidence="2">
    <location>
        <begin position="157"/>
        <end position="260"/>
    </location>
</feature>
<evidence type="ECO:0000256" key="1">
    <source>
        <dbReference type="SAM" id="SignalP"/>
    </source>
</evidence>
<gene>
    <name evidence="3" type="ORF">Rcae01_01462</name>
</gene>
<feature type="chain" id="PRO_5045671656" description="NIPSNAP domain-containing protein" evidence="1">
    <location>
        <begin position="25"/>
        <end position="261"/>
    </location>
</feature>
<proteinExistence type="predicted"/>